<name>A0A7H0VF71_9FLAO</name>
<evidence type="ECO:0000313" key="2">
    <source>
        <dbReference type="Proteomes" id="UP000516305"/>
    </source>
</evidence>
<dbReference type="Proteomes" id="UP000516305">
    <property type="component" value="Chromosome"/>
</dbReference>
<evidence type="ECO:0008006" key="3">
    <source>
        <dbReference type="Google" id="ProtNLM"/>
    </source>
</evidence>
<accession>A0A7H0VF71</accession>
<organism evidence="1 2">
    <name type="scientific">Croceimicrobium hydrocarbonivorans</name>
    <dbReference type="NCBI Taxonomy" id="2761580"/>
    <lineage>
        <taxon>Bacteria</taxon>
        <taxon>Pseudomonadati</taxon>
        <taxon>Bacteroidota</taxon>
        <taxon>Flavobacteriia</taxon>
        <taxon>Flavobacteriales</taxon>
        <taxon>Owenweeksiaceae</taxon>
        <taxon>Croceimicrobium</taxon>
    </lineage>
</organism>
<proteinExistence type="predicted"/>
<dbReference type="RefSeq" id="WP_210758896.1">
    <property type="nucleotide sequence ID" value="NZ_CP060139.1"/>
</dbReference>
<evidence type="ECO:0000313" key="1">
    <source>
        <dbReference type="EMBL" id="QNR24369.1"/>
    </source>
</evidence>
<reference evidence="1 2" key="1">
    <citation type="submission" date="2020-08" db="EMBL/GenBank/DDBJ databases">
        <title>Croceimicrobium hydrocarbonivorans gen. nov., sp. nov., a novel marine bacterium isolated from a bacterial consortium that degrades polyethylene terephthalate.</title>
        <authorList>
            <person name="Liu R."/>
        </authorList>
    </citation>
    <scope>NUCLEOTIDE SEQUENCE [LARGE SCALE GENOMIC DNA]</scope>
    <source>
        <strain evidence="1 2">A20-9</strain>
    </source>
</reference>
<dbReference type="AlphaFoldDB" id="A0A7H0VF71"/>
<sequence length="223" mass="25833">MKRTKFYLALLIGLVAGPILPAQNILGLWQVSKVMVGDREMTPQEKWIRFSEQGFEGGNGLLQNGAGTYQWDRENLKLSMDDSLGFEDPNNAFSVEVSDSTMQWSREEEGMQVNVFLKWISDLPLRLADKLVGVWEADNQDSLAYVFFRWDRVYIAVSKDGKRESGLWYAHAHRPELSLHPWDKNKKSRHFKIIAGPWRILQLKATDQSGLEWIFSRRRSFPN</sequence>
<dbReference type="KEGG" id="chyd:H4K34_00600"/>
<dbReference type="EMBL" id="CP060139">
    <property type="protein sequence ID" value="QNR24369.1"/>
    <property type="molecule type" value="Genomic_DNA"/>
</dbReference>
<gene>
    <name evidence="1" type="ORF">H4K34_00600</name>
</gene>
<protein>
    <recommendedName>
        <fullName evidence="3">Lipocalin-like domain-containing protein</fullName>
    </recommendedName>
</protein>
<keyword evidence="2" id="KW-1185">Reference proteome</keyword>